<protein>
    <submittedName>
        <fullName evidence="2">Uncharacterized protein</fullName>
    </submittedName>
</protein>
<accession>A0A124GNV8</accession>
<keyword evidence="1" id="KW-1133">Transmembrane helix</keyword>
<evidence type="ECO:0000313" key="2">
    <source>
        <dbReference type="EMBL" id="KUM50061.1"/>
    </source>
</evidence>
<geneLocation type="mitochondrion" evidence="2"/>
<comment type="caution">
    <text evidence="2">The sequence shown here is derived from an EMBL/GenBank/DDBJ whole genome shotgun (WGS) entry which is preliminary data.</text>
</comment>
<organism evidence="2">
    <name type="scientific">Picea glauca</name>
    <name type="common">White spruce</name>
    <name type="synonym">Pinus glauca</name>
    <dbReference type="NCBI Taxonomy" id="3330"/>
    <lineage>
        <taxon>Eukaryota</taxon>
        <taxon>Viridiplantae</taxon>
        <taxon>Streptophyta</taxon>
        <taxon>Embryophyta</taxon>
        <taxon>Tracheophyta</taxon>
        <taxon>Spermatophyta</taxon>
        <taxon>Pinopsida</taxon>
        <taxon>Pinidae</taxon>
        <taxon>Conifers I</taxon>
        <taxon>Pinales</taxon>
        <taxon>Pinaceae</taxon>
        <taxon>Picea</taxon>
    </lineage>
</organism>
<sequence>MTGFIWGPPVSLAPARISFTTNYLPGKRYWPDPLPLNKNLLPAGIPTNENARVHLGVYWPDALAPFPPHPEYPSWAYLSWADPFLIYGPEPQECKECRCPPQNGFWTAWFVPSFFLGSALCFLFSVLP</sequence>
<gene>
    <name evidence="2" type="ORF">ABT39_MTgene3289</name>
</gene>
<proteinExistence type="predicted"/>
<dbReference type="EMBL" id="LKAM01000002">
    <property type="protein sequence ID" value="KUM50061.1"/>
    <property type="molecule type" value="Genomic_DNA"/>
</dbReference>
<name>A0A124GNV8_PICGL</name>
<keyword evidence="2" id="KW-0496">Mitochondrion</keyword>
<evidence type="ECO:0000256" key="1">
    <source>
        <dbReference type="SAM" id="Phobius"/>
    </source>
</evidence>
<dbReference type="AlphaFoldDB" id="A0A124GNV8"/>
<reference evidence="2" key="1">
    <citation type="journal article" date="2015" name="Genome Biol. Evol.">
        <title>Organellar Genomes of White Spruce (Picea glauca): Assembly and Annotation.</title>
        <authorList>
            <person name="Jackman S.D."/>
            <person name="Warren R.L."/>
            <person name="Gibb E.A."/>
            <person name="Vandervalk B.P."/>
            <person name="Mohamadi H."/>
            <person name="Chu J."/>
            <person name="Raymond A."/>
            <person name="Pleasance S."/>
            <person name="Coope R."/>
            <person name="Wildung M.R."/>
            <person name="Ritland C.E."/>
            <person name="Bousquet J."/>
            <person name="Jones S.J."/>
            <person name="Bohlmann J."/>
            <person name="Birol I."/>
        </authorList>
    </citation>
    <scope>NUCLEOTIDE SEQUENCE [LARGE SCALE GENOMIC DNA]</scope>
    <source>
        <tissue evidence="2">Flushing bud</tissue>
    </source>
</reference>
<keyword evidence="1" id="KW-0812">Transmembrane</keyword>
<feature type="transmembrane region" description="Helical" evidence="1">
    <location>
        <begin position="106"/>
        <end position="127"/>
    </location>
</feature>
<keyword evidence="1" id="KW-0472">Membrane</keyword>